<evidence type="ECO:0000256" key="1">
    <source>
        <dbReference type="ARBA" id="ARBA00023125"/>
    </source>
</evidence>
<dbReference type="RefSeq" id="WP_346241780.1">
    <property type="nucleotide sequence ID" value="NZ_JAZHYP010000003.1"/>
</dbReference>
<evidence type="ECO:0000259" key="3">
    <source>
        <dbReference type="PROSITE" id="PS50977"/>
    </source>
</evidence>
<evidence type="ECO:0000313" key="4">
    <source>
        <dbReference type="EMBL" id="MEN3323535.1"/>
    </source>
</evidence>
<keyword evidence="1 2" id="KW-0238">DNA-binding</keyword>
<feature type="domain" description="HTH tetR-type" evidence="3">
    <location>
        <begin position="1"/>
        <end position="59"/>
    </location>
</feature>
<feature type="DNA-binding region" description="H-T-H motif" evidence="2">
    <location>
        <begin position="22"/>
        <end position="41"/>
    </location>
</feature>
<dbReference type="EMBL" id="JAZHYP010000003">
    <property type="protein sequence ID" value="MEN3323535.1"/>
    <property type="molecule type" value="Genomic_DNA"/>
</dbReference>
<dbReference type="PANTHER" id="PTHR43479">
    <property type="entry name" value="ACREF/ENVCD OPERON REPRESSOR-RELATED"/>
    <property type="match status" value="1"/>
</dbReference>
<protein>
    <submittedName>
        <fullName evidence="4">TetR/AcrR family transcriptional regulator</fullName>
    </submittedName>
</protein>
<reference evidence="4 5" key="1">
    <citation type="submission" date="2024-01" db="EMBL/GenBank/DDBJ databases">
        <title>Mariniflexile litorale sp. nov., isolated from the shallow sediments of the Sea of Japan.</title>
        <authorList>
            <person name="Romanenko L."/>
            <person name="Bystritskaya E."/>
            <person name="Isaeva M."/>
        </authorList>
    </citation>
    <scope>NUCLEOTIDE SEQUENCE [LARGE SCALE GENOMIC DNA]</scope>
    <source>
        <strain evidence="4 5">KCTC 32427</strain>
    </source>
</reference>
<dbReference type="PRINTS" id="PR00455">
    <property type="entry name" value="HTHTETR"/>
</dbReference>
<dbReference type="InterPro" id="IPR009057">
    <property type="entry name" value="Homeodomain-like_sf"/>
</dbReference>
<dbReference type="PANTHER" id="PTHR43479:SF11">
    <property type="entry name" value="ACREF_ENVCD OPERON REPRESSOR-RELATED"/>
    <property type="match status" value="1"/>
</dbReference>
<proteinExistence type="predicted"/>
<keyword evidence="5" id="KW-1185">Reference proteome</keyword>
<evidence type="ECO:0000313" key="5">
    <source>
        <dbReference type="Proteomes" id="UP001416393"/>
    </source>
</evidence>
<dbReference type="Gene3D" id="1.10.357.10">
    <property type="entry name" value="Tetracycline Repressor, domain 2"/>
    <property type="match status" value="1"/>
</dbReference>
<sequence>MKEDILKTAADLFLTYGFKSVTMDDIANALGMSKKTVYQYFENKNILVEETTLYMFHFISKGIDEIKAQENNPIEEIYEIKRFLMKHLKDEKSSPQYQLQKYYPKIFESLKTKQFCVMEDCVTHNLTLGVSMGLYRNTINIEFVSKIYFNCMMALKDKELFPLNNFSMHDLMNNYLEYHLRGICTPKGLEHLTQYLNNNQS</sequence>
<dbReference type="Proteomes" id="UP001416393">
    <property type="component" value="Unassembled WGS sequence"/>
</dbReference>
<accession>A0ABV0ADE0</accession>
<comment type="caution">
    <text evidence="4">The sequence shown here is derived from an EMBL/GenBank/DDBJ whole genome shotgun (WGS) entry which is preliminary data.</text>
</comment>
<gene>
    <name evidence="4" type="ORF">VP395_07335</name>
</gene>
<dbReference type="InterPro" id="IPR050624">
    <property type="entry name" value="HTH-type_Tx_Regulator"/>
</dbReference>
<dbReference type="PROSITE" id="PS50977">
    <property type="entry name" value="HTH_TETR_2"/>
    <property type="match status" value="1"/>
</dbReference>
<name>A0ABV0ADE0_9FLAO</name>
<dbReference type="Pfam" id="PF00440">
    <property type="entry name" value="TetR_N"/>
    <property type="match status" value="1"/>
</dbReference>
<dbReference type="InterPro" id="IPR001647">
    <property type="entry name" value="HTH_TetR"/>
</dbReference>
<dbReference type="SUPFAM" id="SSF46689">
    <property type="entry name" value="Homeodomain-like"/>
    <property type="match status" value="1"/>
</dbReference>
<organism evidence="4 5">
    <name type="scientific">Mariniflexile soesokkakense</name>
    <dbReference type="NCBI Taxonomy" id="1343160"/>
    <lineage>
        <taxon>Bacteria</taxon>
        <taxon>Pseudomonadati</taxon>
        <taxon>Bacteroidota</taxon>
        <taxon>Flavobacteriia</taxon>
        <taxon>Flavobacteriales</taxon>
        <taxon>Flavobacteriaceae</taxon>
        <taxon>Mariniflexile</taxon>
    </lineage>
</organism>
<evidence type="ECO:0000256" key="2">
    <source>
        <dbReference type="PROSITE-ProRule" id="PRU00335"/>
    </source>
</evidence>